<evidence type="ECO:0000313" key="2">
    <source>
        <dbReference type="Proteomes" id="UP000008391"/>
    </source>
</evidence>
<accession>G1FGC6</accession>
<dbReference type="RefSeq" id="YP_009018072.1">
    <property type="nucleotide sequence ID" value="NC_023738.1"/>
</dbReference>
<evidence type="ECO:0000313" key="1">
    <source>
        <dbReference type="EMBL" id="AEJ94147.1"/>
    </source>
</evidence>
<keyword evidence="2" id="KW-1185">Reference proteome</keyword>
<dbReference type="Proteomes" id="UP000008391">
    <property type="component" value="Segment"/>
</dbReference>
<name>G1FGC6_9CAUD</name>
<dbReference type="OrthoDB" id="17545at10239"/>
<gene>
    <name evidence="1" type="primary">61</name>
    <name evidence="1" type="ORF">THIBAULT_61</name>
</gene>
<reference evidence="1 2" key="1">
    <citation type="journal article" date="2012" name="J. Virol.">
        <title>Complete Genome Sequences of 138 Mycobacteriophages.</title>
        <authorList>
            <consortium name="the Science Education Alliance Phage Hunters Advancing Genomics and Evolutionary Science Program"/>
            <consortium name="the KwaZulu-Natal Research Institute for Tuberculosis and HIV Mycobacterial Genetics Course Students"/>
            <consortium name="the Phage Hunters Integrating Research and Education Program"/>
            <person name="Hatfull G.F."/>
        </authorList>
    </citation>
    <scope>NUCLEOTIDE SEQUENCE [LARGE SCALE GENOMIC DNA]</scope>
</reference>
<dbReference type="GeneID" id="18566163"/>
<proteinExistence type="predicted"/>
<protein>
    <submittedName>
        <fullName evidence="1">Uncharacterized protein</fullName>
    </submittedName>
</protein>
<sequence length="87" mass="10441">MERRAALSSHLREREFMNIFNHLREWYLTWCHLRELGPEGRSLLSGRTVSVTAEFHLMGQEEAEEFVDSLQEWFTACEWRGQIKELK</sequence>
<dbReference type="KEGG" id="vg:18566163"/>
<organism evidence="1 2">
    <name type="scientific">Mycobacterium phage Thibault</name>
    <dbReference type="NCBI Taxonomy" id="1052673"/>
    <lineage>
        <taxon>Viruses</taxon>
        <taxon>Duplodnaviria</taxon>
        <taxon>Heunggongvirae</taxon>
        <taxon>Uroviricota</taxon>
        <taxon>Caudoviricetes</taxon>
        <taxon>Omegavirus</taxon>
        <taxon>Omegavirus thibault</taxon>
    </lineage>
</organism>
<dbReference type="EMBL" id="JN201525">
    <property type="protein sequence ID" value="AEJ94147.1"/>
    <property type="molecule type" value="Genomic_DNA"/>
</dbReference>